<reference evidence="1" key="1">
    <citation type="journal article" date="2019" name="bioRxiv">
        <title>The Genome of the Zebra Mussel, Dreissena polymorpha: A Resource for Invasive Species Research.</title>
        <authorList>
            <person name="McCartney M.A."/>
            <person name="Auch B."/>
            <person name="Kono T."/>
            <person name="Mallez S."/>
            <person name="Zhang Y."/>
            <person name="Obille A."/>
            <person name="Becker A."/>
            <person name="Abrahante J.E."/>
            <person name="Garbe J."/>
            <person name="Badalamenti J.P."/>
            <person name="Herman A."/>
            <person name="Mangelson H."/>
            <person name="Liachko I."/>
            <person name="Sullivan S."/>
            <person name="Sone E.D."/>
            <person name="Koren S."/>
            <person name="Silverstein K.A.T."/>
            <person name="Beckman K.B."/>
            <person name="Gohl D.M."/>
        </authorList>
    </citation>
    <scope>NUCLEOTIDE SEQUENCE</scope>
    <source>
        <strain evidence="1">Duluth1</strain>
        <tissue evidence="1">Whole animal</tissue>
    </source>
</reference>
<protein>
    <submittedName>
        <fullName evidence="1">Uncharacterized protein</fullName>
    </submittedName>
</protein>
<sequence length="52" mass="5469">MAALLTKLVRLEADGLPGAVTLRGDVTCQLVQPGLNDAVPAVCRLLVYAPEH</sequence>
<reference evidence="1" key="2">
    <citation type="submission" date="2020-11" db="EMBL/GenBank/DDBJ databases">
        <authorList>
            <person name="McCartney M.A."/>
            <person name="Auch B."/>
            <person name="Kono T."/>
            <person name="Mallez S."/>
            <person name="Becker A."/>
            <person name="Gohl D.M."/>
            <person name="Silverstein K.A.T."/>
            <person name="Koren S."/>
            <person name="Bechman K.B."/>
            <person name="Herman A."/>
            <person name="Abrahante J.E."/>
            <person name="Garbe J."/>
        </authorList>
    </citation>
    <scope>NUCLEOTIDE SEQUENCE</scope>
    <source>
        <strain evidence="1">Duluth1</strain>
        <tissue evidence="1">Whole animal</tissue>
    </source>
</reference>
<dbReference type="EMBL" id="JAIWYP010000013">
    <property type="protein sequence ID" value="KAH3720842.1"/>
    <property type="molecule type" value="Genomic_DNA"/>
</dbReference>
<dbReference type="Proteomes" id="UP000828390">
    <property type="component" value="Unassembled WGS sequence"/>
</dbReference>
<gene>
    <name evidence="1" type="ORF">DPMN_063750</name>
</gene>
<proteinExistence type="predicted"/>
<organism evidence="1 2">
    <name type="scientific">Dreissena polymorpha</name>
    <name type="common">Zebra mussel</name>
    <name type="synonym">Mytilus polymorpha</name>
    <dbReference type="NCBI Taxonomy" id="45954"/>
    <lineage>
        <taxon>Eukaryota</taxon>
        <taxon>Metazoa</taxon>
        <taxon>Spiralia</taxon>
        <taxon>Lophotrochozoa</taxon>
        <taxon>Mollusca</taxon>
        <taxon>Bivalvia</taxon>
        <taxon>Autobranchia</taxon>
        <taxon>Heteroconchia</taxon>
        <taxon>Euheterodonta</taxon>
        <taxon>Imparidentia</taxon>
        <taxon>Neoheterodontei</taxon>
        <taxon>Myida</taxon>
        <taxon>Dreissenoidea</taxon>
        <taxon>Dreissenidae</taxon>
        <taxon>Dreissena</taxon>
    </lineage>
</organism>
<name>A0A9D4HJF5_DREPO</name>
<comment type="caution">
    <text evidence="1">The sequence shown here is derived from an EMBL/GenBank/DDBJ whole genome shotgun (WGS) entry which is preliminary data.</text>
</comment>
<keyword evidence="2" id="KW-1185">Reference proteome</keyword>
<evidence type="ECO:0000313" key="2">
    <source>
        <dbReference type="Proteomes" id="UP000828390"/>
    </source>
</evidence>
<dbReference type="AlphaFoldDB" id="A0A9D4HJF5"/>
<evidence type="ECO:0000313" key="1">
    <source>
        <dbReference type="EMBL" id="KAH3720842.1"/>
    </source>
</evidence>
<accession>A0A9D4HJF5</accession>